<keyword evidence="3" id="KW-0479">Metal-binding</keyword>
<evidence type="ECO:0000313" key="8">
    <source>
        <dbReference type="EMBL" id="CUU57567.1"/>
    </source>
</evidence>
<name>A0A0S4QR11_9ACTN</name>
<keyword evidence="9" id="KW-1185">Reference proteome</keyword>
<keyword evidence="4" id="KW-0249">Electron transport</keyword>
<dbReference type="AlphaFoldDB" id="A0A0S4QR11"/>
<evidence type="ECO:0000256" key="5">
    <source>
        <dbReference type="ARBA" id="ARBA00023004"/>
    </source>
</evidence>
<dbReference type="SUPFAM" id="SSF54862">
    <property type="entry name" value="4Fe-4S ferredoxins"/>
    <property type="match status" value="1"/>
</dbReference>
<accession>A0A0S4QR11</accession>
<keyword evidence="2" id="KW-0813">Transport</keyword>
<comment type="cofactor">
    <cofactor evidence="1">
        <name>[3Fe-4S] cluster</name>
        <dbReference type="ChEBI" id="CHEBI:21137"/>
    </cofactor>
</comment>
<dbReference type="PANTHER" id="PTHR36923:SF3">
    <property type="entry name" value="FERREDOXIN"/>
    <property type="match status" value="1"/>
</dbReference>
<dbReference type="Pfam" id="PF13459">
    <property type="entry name" value="Fer4_15"/>
    <property type="match status" value="1"/>
</dbReference>
<organism evidence="8 9">
    <name type="scientific">Parafrankia irregularis</name>
    <dbReference type="NCBI Taxonomy" id="795642"/>
    <lineage>
        <taxon>Bacteria</taxon>
        <taxon>Bacillati</taxon>
        <taxon>Actinomycetota</taxon>
        <taxon>Actinomycetes</taxon>
        <taxon>Frankiales</taxon>
        <taxon>Frankiaceae</taxon>
        <taxon>Parafrankia</taxon>
    </lineage>
</organism>
<keyword evidence="7" id="KW-0003">3Fe-4S</keyword>
<keyword evidence="6" id="KW-0411">Iron-sulfur</keyword>
<dbReference type="Proteomes" id="UP000198802">
    <property type="component" value="Unassembled WGS sequence"/>
</dbReference>
<sequence length="64" mass="6896">MRVVVDFKLCESNALCVGIAPSVFELDDNDYLVILDEEPGEDLRADLKAAVAACPKQAISLADD</sequence>
<keyword evidence="5" id="KW-0408">Iron</keyword>
<dbReference type="GO" id="GO:0046872">
    <property type="term" value="F:metal ion binding"/>
    <property type="evidence" value="ECO:0007669"/>
    <property type="project" value="UniProtKB-KW"/>
</dbReference>
<reference evidence="9" key="1">
    <citation type="submission" date="2015-11" db="EMBL/GenBank/DDBJ databases">
        <authorList>
            <person name="Varghese N."/>
        </authorList>
    </citation>
    <scope>NUCLEOTIDE SEQUENCE [LARGE SCALE GENOMIC DNA]</scope>
    <source>
        <strain evidence="9">DSM 45899</strain>
    </source>
</reference>
<evidence type="ECO:0000256" key="4">
    <source>
        <dbReference type="ARBA" id="ARBA00022982"/>
    </source>
</evidence>
<evidence type="ECO:0000256" key="3">
    <source>
        <dbReference type="ARBA" id="ARBA00022723"/>
    </source>
</evidence>
<dbReference type="InterPro" id="IPR051269">
    <property type="entry name" value="Fe-S_cluster_ET"/>
</dbReference>
<protein>
    <submittedName>
        <fullName evidence="8">Ferredoxin</fullName>
    </submittedName>
</protein>
<dbReference type="GO" id="GO:0051538">
    <property type="term" value="F:3 iron, 4 sulfur cluster binding"/>
    <property type="evidence" value="ECO:0007669"/>
    <property type="project" value="UniProtKB-KW"/>
</dbReference>
<proteinExistence type="predicted"/>
<evidence type="ECO:0000313" key="9">
    <source>
        <dbReference type="Proteomes" id="UP000198802"/>
    </source>
</evidence>
<dbReference type="EMBL" id="FAOZ01000013">
    <property type="protein sequence ID" value="CUU57567.1"/>
    <property type="molecule type" value="Genomic_DNA"/>
</dbReference>
<evidence type="ECO:0000256" key="1">
    <source>
        <dbReference type="ARBA" id="ARBA00001927"/>
    </source>
</evidence>
<dbReference type="Gene3D" id="3.30.70.20">
    <property type="match status" value="1"/>
</dbReference>
<evidence type="ECO:0000256" key="7">
    <source>
        <dbReference type="ARBA" id="ARBA00023291"/>
    </source>
</evidence>
<evidence type="ECO:0000256" key="2">
    <source>
        <dbReference type="ARBA" id="ARBA00022448"/>
    </source>
</evidence>
<dbReference type="PANTHER" id="PTHR36923">
    <property type="entry name" value="FERREDOXIN"/>
    <property type="match status" value="1"/>
</dbReference>
<evidence type="ECO:0000256" key="6">
    <source>
        <dbReference type="ARBA" id="ARBA00023014"/>
    </source>
</evidence>
<gene>
    <name evidence="8" type="ORF">Ga0074812_11365</name>
</gene>
<dbReference type="RefSeq" id="WP_035952675.1">
    <property type="nucleotide sequence ID" value="NZ_FAOZ01000013.1"/>
</dbReference>